<protein>
    <submittedName>
        <fullName evidence="2">Helix-turn-helix transcriptional regulator</fullName>
    </submittedName>
</protein>
<evidence type="ECO:0000313" key="3">
    <source>
        <dbReference type="Proteomes" id="UP001304683"/>
    </source>
</evidence>
<dbReference type="RefSeq" id="WP_318749909.1">
    <property type="nucleotide sequence ID" value="NZ_CP132508.1"/>
</dbReference>
<dbReference type="PROSITE" id="PS50943">
    <property type="entry name" value="HTH_CROC1"/>
    <property type="match status" value="1"/>
</dbReference>
<dbReference type="InterPro" id="IPR001387">
    <property type="entry name" value="Cro/C1-type_HTH"/>
</dbReference>
<dbReference type="InterPro" id="IPR010982">
    <property type="entry name" value="Lambda_DNA-bd_dom_sf"/>
</dbReference>
<reference evidence="2 3" key="1">
    <citation type="submission" date="2023-08" db="EMBL/GenBank/DDBJ databases">
        <title>Genome sequence of Thermaerobacter compostii strain Ins1, a spore-forming filamentous bacterium isolated from a deep geothermal reservoir.</title>
        <authorList>
            <person name="Bregnard D."/>
            <person name="Gonzalez D."/>
            <person name="Junier P."/>
        </authorList>
    </citation>
    <scope>NUCLEOTIDE SEQUENCE [LARGE SCALE GENOMIC DNA]</scope>
    <source>
        <strain evidence="2 3">Ins1</strain>
    </source>
</reference>
<dbReference type="Pfam" id="PF13560">
    <property type="entry name" value="HTH_31"/>
    <property type="match status" value="1"/>
</dbReference>
<dbReference type="SUPFAM" id="SSF47413">
    <property type="entry name" value="lambda repressor-like DNA-binding domains"/>
    <property type="match status" value="1"/>
</dbReference>
<sequence length="79" mass="8802">MTVGEGLRLARVFRRMTLTRASLELGVAPATLSKYERGVLDVPPEVLAAAVRLYGRLPWMAEALEQHPVVRLYLDLRAA</sequence>
<accession>A0ABZ0QKF5</accession>
<gene>
    <name evidence="2" type="ORF">Q5761_06160</name>
</gene>
<dbReference type="CDD" id="cd00093">
    <property type="entry name" value="HTH_XRE"/>
    <property type="match status" value="1"/>
</dbReference>
<proteinExistence type="predicted"/>
<name>A0ABZ0QKF5_9FIRM</name>
<organism evidence="2 3">
    <name type="scientific">Thermaerobacter composti</name>
    <dbReference type="NCBI Taxonomy" id="554949"/>
    <lineage>
        <taxon>Bacteria</taxon>
        <taxon>Bacillati</taxon>
        <taxon>Bacillota</taxon>
        <taxon>Clostridia</taxon>
        <taxon>Eubacteriales</taxon>
        <taxon>Clostridiales Family XVII. Incertae Sedis</taxon>
        <taxon>Thermaerobacter</taxon>
    </lineage>
</organism>
<dbReference type="EMBL" id="CP132508">
    <property type="protein sequence ID" value="WPD17981.1"/>
    <property type="molecule type" value="Genomic_DNA"/>
</dbReference>
<evidence type="ECO:0000313" key="2">
    <source>
        <dbReference type="EMBL" id="WPD17981.1"/>
    </source>
</evidence>
<feature type="domain" description="HTH cro/C1-type" evidence="1">
    <location>
        <begin position="7"/>
        <end position="60"/>
    </location>
</feature>
<evidence type="ECO:0000259" key="1">
    <source>
        <dbReference type="PROSITE" id="PS50943"/>
    </source>
</evidence>
<dbReference type="Proteomes" id="UP001304683">
    <property type="component" value="Chromosome"/>
</dbReference>
<keyword evidence="3" id="KW-1185">Reference proteome</keyword>
<dbReference type="Gene3D" id="1.10.260.40">
    <property type="entry name" value="lambda repressor-like DNA-binding domains"/>
    <property type="match status" value="1"/>
</dbReference>